<evidence type="ECO:0000313" key="10">
    <source>
        <dbReference type="Proteomes" id="UP000178636"/>
    </source>
</evidence>
<dbReference type="InterPro" id="IPR036440">
    <property type="entry name" value="Peptidase_C15-like_sf"/>
</dbReference>
<keyword evidence="5" id="KW-0378">Hydrolase</keyword>
<evidence type="ECO:0000256" key="1">
    <source>
        <dbReference type="ARBA" id="ARBA00006641"/>
    </source>
</evidence>
<keyword evidence="3" id="KW-0963">Cytoplasm</keyword>
<evidence type="ECO:0000256" key="8">
    <source>
        <dbReference type="ARBA" id="ARBA00031559"/>
    </source>
</evidence>
<evidence type="ECO:0000256" key="6">
    <source>
        <dbReference type="ARBA" id="ARBA00022807"/>
    </source>
</evidence>
<evidence type="ECO:0000256" key="4">
    <source>
        <dbReference type="ARBA" id="ARBA00022670"/>
    </source>
</evidence>
<dbReference type="Pfam" id="PF01470">
    <property type="entry name" value="Peptidase_C15"/>
    <property type="match status" value="1"/>
</dbReference>
<name>A0A1G2DD17_9BACT</name>
<dbReference type="SUPFAM" id="SSF53182">
    <property type="entry name" value="Pyrrolidone carboxyl peptidase (pyroglutamate aminopeptidase)"/>
    <property type="match status" value="1"/>
</dbReference>
<protein>
    <recommendedName>
        <fullName evidence="2">Pyrrolidone-carboxylate peptidase</fullName>
    </recommendedName>
    <alternativeName>
        <fullName evidence="7">5-oxoprolyl-peptidase</fullName>
    </alternativeName>
    <alternativeName>
        <fullName evidence="8">Pyroglutamyl-peptidase I</fullName>
    </alternativeName>
</protein>
<reference evidence="9 10" key="1">
    <citation type="journal article" date="2016" name="Nat. Commun.">
        <title>Thousands of microbial genomes shed light on interconnected biogeochemical processes in an aquifer system.</title>
        <authorList>
            <person name="Anantharaman K."/>
            <person name="Brown C.T."/>
            <person name="Hug L.A."/>
            <person name="Sharon I."/>
            <person name="Castelle C.J."/>
            <person name="Probst A.J."/>
            <person name="Thomas B.C."/>
            <person name="Singh A."/>
            <person name="Wilkins M.J."/>
            <person name="Karaoz U."/>
            <person name="Brodie E.L."/>
            <person name="Williams K.H."/>
            <person name="Hubbard S.S."/>
            <person name="Banfield J.F."/>
        </authorList>
    </citation>
    <scope>NUCLEOTIDE SEQUENCE [LARGE SCALE GENOMIC DNA]</scope>
</reference>
<organism evidence="9 10">
    <name type="scientific">Candidatus Lloydbacteria bacterium RIFCSPHIGHO2_02_FULL_54_17</name>
    <dbReference type="NCBI Taxonomy" id="1798664"/>
    <lineage>
        <taxon>Bacteria</taxon>
        <taxon>Candidatus Lloydiibacteriota</taxon>
    </lineage>
</organism>
<dbReference type="PRINTS" id="PR00706">
    <property type="entry name" value="PYROGLUPTASE"/>
</dbReference>
<dbReference type="PANTHER" id="PTHR23402">
    <property type="entry name" value="PROTEASE FAMILY C15 PYROGLUTAMYL-PEPTIDASE I-RELATED"/>
    <property type="match status" value="1"/>
</dbReference>
<evidence type="ECO:0000313" key="9">
    <source>
        <dbReference type="EMBL" id="OGZ11322.1"/>
    </source>
</evidence>
<keyword evidence="6" id="KW-0788">Thiol protease</keyword>
<dbReference type="PANTHER" id="PTHR23402:SF1">
    <property type="entry name" value="PYROGLUTAMYL-PEPTIDASE I"/>
    <property type="match status" value="1"/>
</dbReference>
<evidence type="ECO:0000256" key="2">
    <source>
        <dbReference type="ARBA" id="ARBA00019191"/>
    </source>
</evidence>
<keyword evidence="4" id="KW-0645">Protease</keyword>
<evidence type="ECO:0000256" key="3">
    <source>
        <dbReference type="ARBA" id="ARBA00022490"/>
    </source>
</evidence>
<dbReference type="GO" id="GO:0006508">
    <property type="term" value="P:proteolysis"/>
    <property type="evidence" value="ECO:0007669"/>
    <property type="project" value="UniProtKB-KW"/>
</dbReference>
<dbReference type="GO" id="GO:0016920">
    <property type="term" value="F:pyroglutamyl-peptidase activity"/>
    <property type="evidence" value="ECO:0007669"/>
    <property type="project" value="InterPro"/>
</dbReference>
<proteinExistence type="inferred from homology"/>
<dbReference type="Gene3D" id="3.40.630.20">
    <property type="entry name" value="Peptidase C15, pyroglutamyl peptidase I-like"/>
    <property type="match status" value="1"/>
</dbReference>
<dbReference type="InterPro" id="IPR016125">
    <property type="entry name" value="Peptidase_C15-like"/>
</dbReference>
<comment type="caution">
    <text evidence="9">The sequence shown here is derived from an EMBL/GenBank/DDBJ whole genome shotgun (WGS) entry which is preliminary data.</text>
</comment>
<dbReference type="EMBL" id="MHLO01000035">
    <property type="protein sequence ID" value="OGZ11322.1"/>
    <property type="molecule type" value="Genomic_DNA"/>
</dbReference>
<sequence>MRILLTAYEPFGSVTENITERVADKIQMGWKSTEDELVVLKLPVLWSRAETLLTRALDRLNPDVVVSMGHAEGYPAITVETRYFNIAEGADNQGKVREGGVIRRGGEDFYDTNVDADGLAKFLTHKKVPVVVHGGKEGMTYLCNFAGYVVMRHIRETGREKPLFIFLHLPPDALPFLRLVRGVTKVTEFLVAEARP</sequence>
<evidence type="ECO:0000256" key="7">
    <source>
        <dbReference type="ARBA" id="ARBA00030836"/>
    </source>
</evidence>
<accession>A0A1G2DD17</accession>
<evidence type="ECO:0000256" key="5">
    <source>
        <dbReference type="ARBA" id="ARBA00022801"/>
    </source>
</evidence>
<dbReference type="GO" id="GO:0005829">
    <property type="term" value="C:cytosol"/>
    <property type="evidence" value="ECO:0007669"/>
    <property type="project" value="InterPro"/>
</dbReference>
<comment type="similarity">
    <text evidence="1">Belongs to the peptidase C15 family.</text>
</comment>
<dbReference type="InterPro" id="IPR000816">
    <property type="entry name" value="Peptidase_C15"/>
</dbReference>
<dbReference type="Proteomes" id="UP000178636">
    <property type="component" value="Unassembled WGS sequence"/>
</dbReference>
<gene>
    <name evidence="9" type="ORF">A3C93_05275</name>
</gene>
<dbReference type="AlphaFoldDB" id="A0A1G2DD17"/>